<gene>
    <name evidence="1" type="ORF">FHS68_002609</name>
</gene>
<dbReference type="PROSITE" id="PS51257">
    <property type="entry name" value="PROKAR_LIPOPROTEIN"/>
    <property type="match status" value="1"/>
</dbReference>
<comment type="caution">
    <text evidence="1">The sequence shown here is derived from an EMBL/GenBank/DDBJ whole genome shotgun (WGS) entry which is preliminary data.</text>
</comment>
<organism evidence="1 2">
    <name type="scientific">Dyadobacter arcticus</name>
    <dbReference type="NCBI Taxonomy" id="1078754"/>
    <lineage>
        <taxon>Bacteria</taxon>
        <taxon>Pseudomonadati</taxon>
        <taxon>Bacteroidota</taxon>
        <taxon>Cytophagia</taxon>
        <taxon>Cytophagales</taxon>
        <taxon>Spirosomataceae</taxon>
        <taxon>Dyadobacter</taxon>
    </lineage>
</organism>
<accession>A0ABX0UN79</accession>
<sequence>MKHCSLLILLVVFACNQQKNSEQSGDQSMTVVNDTISPIRNKVASGPVASFSEKVKDPLNDWRFAVELYETKATFDFLVKIKYKELDAEDTLKIPNFGIQPKVEIQKGPGEQSCILGFLDKKGVFKEYKMVQVKNQQLKISTLRHYARTRYKVKK</sequence>
<evidence type="ECO:0000313" key="1">
    <source>
        <dbReference type="EMBL" id="NIJ53439.1"/>
    </source>
</evidence>
<protein>
    <recommendedName>
        <fullName evidence="3">Lipoprotein</fullName>
    </recommendedName>
</protein>
<dbReference type="Proteomes" id="UP001179181">
    <property type="component" value="Unassembled WGS sequence"/>
</dbReference>
<name>A0ABX0UN79_9BACT</name>
<evidence type="ECO:0008006" key="3">
    <source>
        <dbReference type="Google" id="ProtNLM"/>
    </source>
</evidence>
<dbReference type="EMBL" id="JAASQJ010000002">
    <property type="protein sequence ID" value="NIJ53439.1"/>
    <property type="molecule type" value="Genomic_DNA"/>
</dbReference>
<evidence type="ECO:0000313" key="2">
    <source>
        <dbReference type="Proteomes" id="UP001179181"/>
    </source>
</evidence>
<reference evidence="1 2" key="1">
    <citation type="submission" date="2020-03" db="EMBL/GenBank/DDBJ databases">
        <title>Genomic Encyclopedia of Type Strains, Phase IV (KMG-IV): sequencing the most valuable type-strain genomes for metagenomic binning, comparative biology and taxonomic classification.</title>
        <authorList>
            <person name="Goeker M."/>
        </authorList>
    </citation>
    <scope>NUCLEOTIDE SEQUENCE [LARGE SCALE GENOMIC DNA]</scope>
    <source>
        <strain evidence="1 2">DSM 102865</strain>
    </source>
</reference>
<proteinExistence type="predicted"/>
<keyword evidence="2" id="KW-1185">Reference proteome</keyword>
<dbReference type="RefSeq" id="WP_167270542.1">
    <property type="nucleotide sequence ID" value="NZ_JAASQJ010000002.1"/>
</dbReference>